<keyword evidence="8" id="KW-1185">Reference proteome</keyword>
<protein>
    <submittedName>
        <fullName evidence="7">M20/M25/M40 family metallo-hydrolase</fullName>
    </submittedName>
</protein>
<comment type="cofactor">
    <cofactor evidence="1">
        <name>Zn(2+)</name>
        <dbReference type="ChEBI" id="CHEBI:29105"/>
    </cofactor>
</comment>
<dbReference type="PANTHER" id="PTHR43808:SF9">
    <property type="entry name" value="BLL0789 PROTEIN"/>
    <property type="match status" value="1"/>
</dbReference>
<evidence type="ECO:0000313" key="7">
    <source>
        <dbReference type="EMBL" id="MDQ2089849.1"/>
    </source>
</evidence>
<dbReference type="PIRSF" id="PIRSF037238">
    <property type="entry name" value="Carboxypeptidase_G2"/>
    <property type="match status" value="1"/>
</dbReference>
<comment type="caution">
    <text evidence="7">The sequence shown here is derived from an EMBL/GenBank/DDBJ whole genome shotgun (WGS) entry which is preliminary data.</text>
</comment>
<evidence type="ECO:0000256" key="5">
    <source>
        <dbReference type="PIRSR" id="PIRSR037238-1"/>
    </source>
</evidence>
<keyword evidence="2" id="KW-0479">Metal-binding</keyword>
<dbReference type="InterPro" id="IPR050072">
    <property type="entry name" value="Peptidase_M20A"/>
</dbReference>
<dbReference type="GO" id="GO:0016787">
    <property type="term" value="F:hydrolase activity"/>
    <property type="evidence" value="ECO:0007669"/>
    <property type="project" value="UniProtKB-KW"/>
</dbReference>
<evidence type="ECO:0000256" key="2">
    <source>
        <dbReference type="ARBA" id="ARBA00022723"/>
    </source>
</evidence>
<organism evidence="7 8">
    <name type="scientific">Marimonas arenosa</name>
    <dbReference type="NCBI Taxonomy" id="1795305"/>
    <lineage>
        <taxon>Bacteria</taxon>
        <taxon>Pseudomonadati</taxon>
        <taxon>Pseudomonadota</taxon>
        <taxon>Alphaproteobacteria</taxon>
        <taxon>Rhodobacterales</taxon>
        <taxon>Paracoccaceae</taxon>
        <taxon>Marimonas</taxon>
    </lineage>
</organism>
<dbReference type="EMBL" id="JANHAX010000002">
    <property type="protein sequence ID" value="MDQ2089849.1"/>
    <property type="molecule type" value="Genomic_DNA"/>
</dbReference>
<evidence type="ECO:0000256" key="4">
    <source>
        <dbReference type="ARBA" id="ARBA00022833"/>
    </source>
</evidence>
<proteinExistence type="predicted"/>
<accession>A0AAE3WC01</accession>
<dbReference type="RefSeq" id="WP_306735120.1">
    <property type="nucleotide sequence ID" value="NZ_JANHAX010000002.1"/>
</dbReference>
<dbReference type="AlphaFoldDB" id="A0AAE3WC01"/>
<evidence type="ECO:0000259" key="6">
    <source>
        <dbReference type="Pfam" id="PF07687"/>
    </source>
</evidence>
<dbReference type="InterPro" id="IPR002933">
    <property type="entry name" value="Peptidase_M20"/>
</dbReference>
<feature type="domain" description="Peptidase M20 dimerisation" evidence="6">
    <location>
        <begin position="183"/>
        <end position="274"/>
    </location>
</feature>
<dbReference type="InterPro" id="IPR017150">
    <property type="entry name" value="Pept_M20_glutamate_carboxypep"/>
</dbReference>
<dbReference type="NCBIfam" id="NF005678">
    <property type="entry name" value="PRK07473.1"/>
    <property type="match status" value="1"/>
</dbReference>
<feature type="active site" description="Proton acceptor" evidence="5">
    <location>
        <position position="147"/>
    </location>
</feature>
<dbReference type="InterPro" id="IPR011650">
    <property type="entry name" value="Peptidase_M20_dimer"/>
</dbReference>
<evidence type="ECO:0000313" key="8">
    <source>
        <dbReference type="Proteomes" id="UP001226762"/>
    </source>
</evidence>
<dbReference type="InterPro" id="IPR036264">
    <property type="entry name" value="Bact_exopeptidase_dim_dom"/>
</dbReference>
<dbReference type="Proteomes" id="UP001226762">
    <property type="component" value="Unassembled WGS sequence"/>
</dbReference>
<dbReference type="Pfam" id="PF07687">
    <property type="entry name" value="M20_dimer"/>
    <property type="match status" value="1"/>
</dbReference>
<name>A0AAE3WC01_9RHOB</name>
<dbReference type="Pfam" id="PF01546">
    <property type="entry name" value="Peptidase_M20"/>
    <property type="match status" value="1"/>
</dbReference>
<keyword evidence="4" id="KW-0862">Zinc</keyword>
<reference evidence="7" key="1">
    <citation type="submission" date="2022-07" db="EMBL/GenBank/DDBJ databases">
        <authorList>
            <person name="Otstavnykh N."/>
            <person name="Isaeva M."/>
            <person name="Bystritskaya E."/>
        </authorList>
    </citation>
    <scope>NUCLEOTIDE SEQUENCE</scope>
    <source>
        <strain evidence="7">KCTC 52189</strain>
    </source>
</reference>
<dbReference type="SUPFAM" id="SSF53187">
    <property type="entry name" value="Zn-dependent exopeptidases"/>
    <property type="match status" value="1"/>
</dbReference>
<dbReference type="SUPFAM" id="SSF55031">
    <property type="entry name" value="Bacterial exopeptidase dimerisation domain"/>
    <property type="match status" value="1"/>
</dbReference>
<gene>
    <name evidence="7" type="ORF">NO357_08070</name>
</gene>
<evidence type="ECO:0000256" key="3">
    <source>
        <dbReference type="ARBA" id="ARBA00022801"/>
    </source>
</evidence>
<dbReference type="CDD" id="cd03885">
    <property type="entry name" value="M20_CPDG2"/>
    <property type="match status" value="1"/>
</dbReference>
<feature type="active site" evidence="5">
    <location>
        <position position="86"/>
    </location>
</feature>
<dbReference type="PROSITE" id="PS00758">
    <property type="entry name" value="ARGE_DAPE_CPG2_1"/>
    <property type="match status" value="1"/>
</dbReference>
<dbReference type="Gene3D" id="3.30.70.360">
    <property type="match status" value="1"/>
</dbReference>
<sequence>MKTWKDLSFDREAVIDGLKPWIECESPTWDAAAVDRMMDMVAVKCAELGASIERIPGTMGLGGSVRARFPHTRMGEPGIMISGHFDTVHPIGTLAQNPFRREDGKIFGPGIQDMKGGNYITLEAIRALQDAGIETQLPIVALFTPDEEIGTPATRMLIETEAKRAKYVLCPEPAHADNGVTTGRYAIARYNLTAEGKPSHAGADIKGGISAVRELAKRIIEIEEMTSEDCTFSCNNLASGQWVNCVPSFASAECLSMAKEQADLDAGVANMLALSGERNGVTFTVTRGVTRPVWESGMPGTMALYEKAKAISCDIGLDMPHRSQGGGSDANFTGALGIPSLCSLGVKGAGLHTLTEHIDEDMIVPRTRIMAGLLSTLD</sequence>
<keyword evidence="3" id="KW-0378">Hydrolase</keyword>
<dbReference type="InterPro" id="IPR001261">
    <property type="entry name" value="ArgE/DapE_CS"/>
</dbReference>
<dbReference type="PANTHER" id="PTHR43808">
    <property type="entry name" value="ACETYLORNITHINE DEACETYLASE"/>
    <property type="match status" value="1"/>
</dbReference>
<dbReference type="GO" id="GO:0046872">
    <property type="term" value="F:metal ion binding"/>
    <property type="evidence" value="ECO:0007669"/>
    <property type="project" value="UniProtKB-KW"/>
</dbReference>
<dbReference type="Gene3D" id="3.40.630.10">
    <property type="entry name" value="Zn peptidases"/>
    <property type="match status" value="1"/>
</dbReference>
<evidence type="ECO:0000256" key="1">
    <source>
        <dbReference type="ARBA" id="ARBA00001947"/>
    </source>
</evidence>
<reference evidence="7" key="2">
    <citation type="submission" date="2023-02" db="EMBL/GenBank/DDBJ databases">
        <title>'Rhodoalgimonas zhirmunskyi' gen. nov., isolated from a red alga.</title>
        <authorList>
            <person name="Nedashkovskaya O.I."/>
            <person name="Otstavnykh N.Y."/>
            <person name="Bystritskaya E.P."/>
            <person name="Balabanova L.A."/>
            <person name="Isaeva M.P."/>
        </authorList>
    </citation>
    <scope>NUCLEOTIDE SEQUENCE</scope>
    <source>
        <strain evidence="7">KCTC 52189</strain>
    </source>
</reference>